<protein>
    <submittedName>
        <fullName evidence="1">Uncharacterized protein</fullName>
    </submittedName>
</protein>
<dbReference type="RefSeq" id="WP_143373341.1">
    <property type="nucleotide sequence ID" value="NZ_VJVZ01000006.1"/>
</dbReference>
<gene>
    <name evidence="1" type="ORF">FMM05_10525</name>
</gene>
<evidence type="ECO:0000313" key="2">
    <source>
        <dbReference type="Proteomes" id="UP000320643"/>
    </source>
</evidence>
<comment type="caution">
    <text evidence="1">The sequence shown here is derived from an EMBL/GenBank/DDBJ whole genome shotgun (WGS) entry which is preliminary data.</text>
</comment>
<organism evidence="1 2">
    <name type="scientific">Flavobacterium zepuense</name>
    <dbReference type="NCBI Taxonomy" id="2593302"/>
    <lineage>
        <taxon>Bacteria</taxon>
        <taxon>Pseudomonadati</taxon>
        <taxon>Bacteroidota</taxon>
        <taxon>Flavobacteriia</taxon>
        <taxon>Flavobacteriales</taxon>
        <taxon>Flavobacteriaceae</taxon>
        <taxon>Flavobacterium</taxon>
    </lineage>
</organism>
<evidence type="ECO:0000313" key="1">
    <source>
        <dbReference type="EMBL" id="TRW24261.1"/>
    </source>
</evidence>
<dbReference type="AlphaFoldDB" id="A0A552V1A6"/>
<name>A0A552V1A6_9FLAO</name>
<dbReference type="EMBL" id="VJVZ01000006">
    <property type="protein sequence ID" value="TRW24261.1"/>
    <property type="molecule type" value="Genomic_DNA"/>
</dbReference>
<dbReference type="Proteomes" id="UP000320643">
    <property type="component" value="Unassembled WGS sequence"/>
</dbReference>
<keyword evidence="2" id="KW-1185">Reference proteome</keyword>
<proteinExistence type="predicted"/>
<accession>A0A552V1A6</accession>
<reference evidence="1 2" key="1">
    <citation type="submission" date="2019-07" db="EMBL/GenBank/DDBJ databases">
        <title>Flavobacterium sp. nov., isolated from glacier ice.</title>
        <authorList>
            <person name="Liu Q."/>
            <person name="Xin Y.-H."/>
        </authorList>
    </citation>
    <scope>NUCLEOTIDE SEQUENCE [LARGE SCALE GENOMIC DNA]</scope>
    <source>
        <strain evidence="1 2">ZT4R6</strain>
    </source>
</reference>
<sequence>MISNFTLHPYSYIAAVLLLISCQQQEPKTIAFASANPEPKQPAMLFISSFTEIPADIEGCACSFSNDSIDFKAGKFIYLNNNSSTSYVKINGVMTKFAEINHQEIDSLHSISTYDNPDYELILKVEDKGKNGAESSRKTGTLKLTDNDGKTIEKTFYGECGC</sequence>
<dbReference type="OrthoDB" id="838474at2"/>